<sequence>MARNQAIETNREGAEIYYGDEICKSVSYGAEITAFVENRRMKKLTGVKSKEILIWVTISEIYIDESDLGKITFKTPSGIGRSFPVDAFELEEEVKKEDEKVVKK</sequence>
<comment type="caution">
    <text evidence="1">The sequence shown here is derived from an EMBL/GenBank/DDBJ whole genome shotgun (WGS) entry which is preliminary data.</text>
</comment>
<keyword evidence="2" id="KW-1185">Reference proteome</keyword>
<dbReference type="AlphaFoldDB" id="A0A835GWK3"/>
<dbReference type="SUPFAM" id="SSF141562">
    <property type="entry name" value="At5g01610-like"/>
    <property type="match status" value="1"/>
</dbReference>
<dbReference type="InterPro" id="IPR007493">
    <property type="entry name" value="DUF538"/>
</dbReference>
<dbReference type="EMBL" id="JADFTS010000009">
    <property type="protein sequence ID" value="KAF9588734.1"/>
    <property type="molecule type" value="Genomic_DNA"/>
</dbReference>
<reference evidence="1 2" key="1">
    <citation type="submission" date="2020-10" db="EMBL/GenBank/DDBJ databases">
        <title>The Coptis chinensis genome and diversification of protoberbering-type alkaloids.</title>
        <authorList>
            <person name="Wang B."/>
            <person name="Shu S."/>
            <person name="Song C."/>
            <person name="Liu Y."/>
        </authorList>
    </citation>
    <scope>NUCLEOTIDE SEQUENCE [LARGE SCALE GENOMIC DNA]</scope>
    <source>
        <strain evidence="1">HL-2020</strain>
        <tissue evidence="1">Leaf</tissue>
    </source>
</reference>
<dbReference type="Gene3D" id="2.30.240.10">
    <property type="entry name" value="At5g01610-like"/>
    <property type="match status" value="1"/>
</dbReference>
<dbReference type="PANTHER" id="PTHR31676:SF7">
    <property type="entry name" value="DUF538 DOMAIN-CONTAINING PROTEIN"/>
    <property type="match status" value="1"/>
</dbReference>
<dbReference type="OrthoDB" id="1878965at2759"/>
<name>A0A835GWK3_9MAGN</name>
<evidence type="ECO:0000313" key="1">
    <source>
        <dbReference type="EMBL" id="KAF9588734.1"/>
    </source>
</evidence>
<dbReference type="Proteomes" id="UP000631114">
    <property type="component" value="Unassembled WGS sequence"/>
</dbReference>
<accession>A0A835GWK3</accession>
<organism evidence="1 2">
    <name type="scientific">Coptis chinensis</name>
    <dbReference type="NCBI Taxonomy" id="261450"/>
    <lineage>
        <taxon>Eukaryota</taxon>
        <taxon>Viridiplantae</taxon>
        <taxon>Streptophyta</taxon>
        <taxon>Embryophyta</taxon>
        <taxon>Tracheophyta</taxon>
        <taxon>Spermatophyta</taxon>
        <taxon>Magnoliopsida</taxon>
        <taxon>Ranunculales</taxon>
        <taxon>Ranunculaceae</taxon>
        <taxon>Coptidoideae</taxon>
        <taxon>Coptis</taxon>
    </lineage>
</organism>
<protein>
    <submittedName>
        <fullName evidence="1">Uncharacterized protein</fullName>
    </submittedName>
</protein>
<dbReference type="PANTHER" id="PTHR31676">
    <property type="entry name" value="T31J12.3 PROTEIN-RELATED"/>
    <property type="match status" value="1"/>
</dbReference>
<proteinExistence type="predicted"/>
<dbReference type="Pfam" id="PF04398">
    <property type="entry name" value="DUF538"/>
    <property type="match status" value="1"/>
</dbReference>
<dbReference type="InterPro" id="IPR036758">
    <property type="entry name" value="At5g01610-like"/>
</dbReference>
<evidence type="ECO:0000313" key="2">
    <source>
        <dbReference type="Proteomes" id="UP000631114"/>
    </source>
</evidence>
<gene>
    <name evidence="1" type="ORF">IFM89_015171</name>
</gene>